<dbReference type="STRING" id="1314778.A0A5C3Q4H6"/>
<feature type="compositionally biased region" description="Low complexity" evidence="1">
    <location>
        <begin position="353"/>
        <end position="369"/>
    </location>
</feature>
<gene>
    <name evidence="2" type="ORF">K466DRAFT_594474</name>
</gene>
<evidence type="ECO:0000313" key="2">
    <source>
        <dbReference type="EMBL" id="TFK93353.1"/>
    </source>
</evidence>
<feature type="compositionally biased region" description="Low complexity" evidence="1">
    <location>
        <begin position="490"/>
        <end position="502"/>
    </location>
</feature>
<organism evidence="2 3">
    <name type="scientific">Polyporus arcularius HHB13444</name>
    <dbReference type="NCBI Taxonomy" id="1314778"/>
    <lineage>
        <taxon>Eukaryota</taxon>
        <taxon>Fungi</taxon>
        <taxon>Dikarya</taxon>
        <taxon>Basidiomycota</taxon>
        <taxon>Agaricomycotina</taxon>
        <taxon>Agaricomycetes</taxon>
        <taxon>Polyporales</taxon>
        <taxon>Polyporaceae</taxon>
        <taxon>Polyporus</taxon>
    </lineage>
</organism>
<feature type="region of interest" description="Disordered" evidence="1">
    <location>
        <begin position="307"/>
        <end position="513"/>
    </location>
</feature>
<accession>A0A5C3Q4H6</accession>
<evidence type="ECO:0000256" key="1">
    <source>
        <dbReference type="SAM" id="MobiDB-lite"/>
    </source>
</evidence>
<reference evidence="2 3" key="1">
    <citation type="journal article" date="2019" name="Nat. Ecol. Evol.">
        <title>Megaphylogeny resolves global patterns of mushroom evolution.</title>
        <authorList>
            <person name="Varga T."/>
            <person name="Krizsan K."/>
            <person name="Foldi C."/>
            <person name="Dima B."/>
            <person name="Sanchez-Garcia M."/>
            <person name="Sanchez-Ramirez S."/>
            <person name="Szollosi G.J."/>
            <person name="Szarkandi J.G."/>
            <person name="Papp V."/>
            <person name="Albert L."/>
            <person name="Andreopoulos W."/>
            <person name="Angelini C."/>
            <person name="Antonin V."/>
            <person name="Barry K.W."/>
            <person name="Bougher N.L."/>
            <person name="Buchanan P."/>
            <person name="Buyck B."/>
            <person name="Bense V."/>
            <person name="Catcheside P."/>
            <person name="Chovatia M."/>
            <person name="Cooper J."/>
            <person name="Damon W."/>
            <person name="Desjardin D."/>
            <person name="Finy P."/>
            <person name="Geml J."/>
            <person name="Haridas S."/>
            <person name="Hughes K."/>
            <person name="Justo A."/>
            <person name="Karasinski D."/>
            <person name="Kautmanova I."/>
            <person name="Kiss B."/>
            <person name="Kocsube S."/>
            <person name="Kotiranta H."/>
            <person name="LaButti K.M."/>
            <person name="Lechner B.E."/>
            <person name="Liimatainen K."/>
            <person name="Lipzen A."/>
            <person name="Lukacs Z."/>
            <person name="Mihaltcheva S."/>
            <person name="Morgado L.N."/>
            <person name="Niskanen T."/>
            <person name="Noordeloos M.E."/>
            <person name="Ohm R.A."/>
            <person name="Ortiz-Santana B."/>
            <person name="Ovrebo C."/>
            <person name="Racz N."/>
            <person name="Riley R."/>
            <person name="Savchenko A."/>
            <person name="Shiryaev A."/>
            <person name="Soop K."/>
            <person name="Spirin V."/>
            <person name="Szebenyi C."/>
            <person name="Tomsovsky M."/>
            <person name="Tulloss R.E."/>
            <person name="Uehling J."/>
            <person name="Grigoriev I.V."/>
            <person name="Vagvolgyi C."/>
            <person name="Papp T."/>
            <person name="Martin F.M."/>
            <person name="Miettinen O."/>
            <person name="Hibbett D.S."/>
            <person name="Nagy L.G."/>
        </authorList>
    </citation>
    <scope>NUCLEOTIDE SEQUENCE [LARGE SCALE GENOMIC DNA]</scope>
    <source>
        <strain evidence="2 3">HHB13444</strain>
    </source>
</reference>
<evidence type="ECO:0000313" key="3">
    <source>
        <dbReference type="Proteomes" id="UP000308197"/>
    </source>
</evidence>
<feature type="compositionally biased region" description="Low complexity" evidence="1">
    <location>
        <begin position="50"/>
        <end position="65"/>
    </location>
</feature>
<feature type="compositionally biased region" description="Polar residues" evidence="1">
    <location>
        <begin position="427"/>
        <end position="438"/>
    </location>
</feature>
<sequence length="630" mass="69324">MDHGSNVPVSRPEIHHTGDHLDAFLATLISGPPSEIEDSAGQDTTMQHVSLSPSNSFSSPMNLSSHDPSSDPANTHFMTDLTEIGNHWDETKSSTPLYTELLTASHDDLLQVPLYDALVRKNNELCATNAKLQRAIGHMEGKLAGKENAYTSLLNTVSVALERRTARVDPGGSDLADHDVEEDLREDDHLEARFWREVNWAPYTQGQDRFYQAKKNGVPLYLENADGSTVSQQRYKEMSEAQRCVWQTLKIEGKLPSKWGQRSSYADNLHRNAMKKFRELKYCANDYKRNRFATDRYSGWYRTHGKAVGTPSEAHSDDEVDEDSPTSPIVGRKRSFTMPPPTATSSSHKRARSSAPSTAPRASTAQPTASRHRGASLAPLARGPAFRPVSSLRRDQDEDKDEEDDHRSDDTELNTPTLDHNVVRRSASLNRPGPNQTPVIRLVDLSDPAKRKELQDKLRKVGDPCAGVPRAPMPTPPASAAEDAPLNMQGGSSQATGSSAAATGGGDTGGSKLRIAKKSNTARNLAAAAYKRLHPDVTTNGFAVYWTSITKPDRADPEYEARVDEYTLIEARHLFALAYISTHPSAMVYEVLDEFVKLTSEEIKVYSDRAAATVAKELSKGRGKGKEKAP</sequence>
<keyword evidence="3" id="KW-1185">Reference proteome</keyword>
<proteinExistence type="predicted"/>
<name>A0A5C3Q4H6_9APHY</name>
<dbReference type="Proteomes" id="UP000308197">
    <property type="component" value="Unassembled WGS sequence"/>
</dbReference>
<dbReference type="EMBL" id="ML210983">
    <property type="protein sequence ID" value="TFK93353.1"/>
    <property type="molecule type" value="Genomic_DNA"/>
</dbReference>
<protein>
    <submittedName>
        <fullName evidence="2">Uncharacterized protein</fullName>
    </submittedName>
</protein>
<dbReference type="AlphaFoldDB" id="A0A5C3Q4H6"/>
<feature type="compositionally biased region" description="Basic and acidic residues" evidence="1">
    <location>
        <begin position="447"/>
        <end position="462"/>
    </location>
</feature>
<feature type="region of interest" description="Disordered" evidence="1">
    <location>
        <begin position="32"/>
        <end position="77"/>
    </location>
</feature>
<dbReference type="InParanoid" id="A0A5C3Q4H6"/>